<accession>A0ABY8D804</accession>
<protein>
    <recommendedName>
        <fullName evidence="3">Transposase</fullName>
    </recommendedName>
</protein>
<reference evidence="1 2" key="1">
    <citation type="submission" date="2023-03" db="EMBL/GenBank/DDBJ databases">
        <authorList>
            <person name="Kaur S."/>
            <person name="Espinosa-Saiz D."/>
            <person name="Velazquez E."/>
            <person name="Menendez E."/>
            <person name="diCenzo G.C."/>
        </authorList>
    </citation>
    <scope>NUCLEOTIDE SEQUENCE [LARGE SCALE GENOMIC DNA]</scope>
    <source>
        <strain evidence="1 2">LMG 27395</strain>
        <plasmid evidence="1 2">unnamed</plasmid>
    </source>
</reference>
<organism evidence="1 2">
    <name type="scientific">Sinorhizobium numidicum</name>
    <dbReference type="NCBI Taxonomy" id="680248"/>
    <lineage>
        <taxon>Bacteria</taxon>
        <taxon>Pseudomonadati</taxon>
        <taxon>Pseudomonadota</taxon>
        <taxon>Alphaproteobacteria</taxon>
        <taxon>Hyphomicrobiales</taxon>
        <taxon>Rhizobiaceae</taxon>
        <taxon>Sinorhizobium/Ensifer group</taxon>
        <taxon>Sinorhizobium</taxon>
    </lineage>
</organism>
<evidence type="ECO:0008006" key="3">
    <source>
        <dbReference type="Google" id="ProtNLM"/>
    </source>
</evidence>
<dbReference type="EMBL" id="CP120372">
    <property type="protein sequence ID" value="WEX85645.1"/>
    <property type="molecule type" value="Genomic_DNA"/>
</dbReference>
<sequence length="51" mass="5525">MKEYAGIDVSLEYASVCVVDAEMSLRGILRGFGLKVGATTRRTYVGRASAR</sequence>
<dbReference type="Proteomes" id="UP001235547">
    <property type="component" value="Plasmid unnamed"/>
</dbReference>
<keyword evidence="1" id="KW-0614">Plasmid</keyword>
<keyword evidence="2" id="KW-1185">Reference proteome</keyword>
<name>A0ABY8D804_9HYPH</name>
<gene>
    <name evidence="1" type="ORF">PYH38_006086</name>
</gene>
<proteinExistence type="predicted"/>
<evidence type="ECO:0000313" key="1">
    <source>
        <dbReference type="EMBL" id="WEX85645.1"/>
    </source>
</evidence>
<evidence type="ECO:0000313" key="2">
    <source>
        <dbReference type="Proteomes" id="UP001235547"/>
    </source>
</evidence>
<geneLocation type="plasmid" evidence="1 2">
    <name>unnamed</name>
</geneLocation>